<dbReference type="InterPro" id="IPR036638">
    <property type="entry name" value="HLH_DNA-bd_sf"/>
</dbReference>
<dbReference type="Proteomes" id="UP000326877">
    <property type="component" value="Unassembled WGS sequence"/>
</dbReference>
<dbReference type="InterPro" id="IPR011598">
    <property type="entry name" value="bHLH_dom"/>
</dbReference>
<sequence length="257" mass="28579">MDIYFTNSDFPSNQNDQWLIKHPLLPVGSWLIPCDCSMSPSHARLQSTGSSLGETCSLDTTEGFLCDTPTCPKDLSVACYEAPASLRSSHETMNLTHKQLQLDKPAKPPIDRSVIMDASQQPKPEPIPTSVTPISDSDPSPANNGRLKPIRKRLVPQDSAGQHNCSFTSSDKVDSDLRNLRKKAHNEVERRYRADLNARFKQLEDATKQETATAGPDVKSTRGLRQGRKALILQNAYDRIISLQTELQTLHQMISTL</sequence>
<accession>A0A5N7CG37</accession>
<dbReference type="PROSITE" id="PS50888">
    <property type="entry name" value="BHLH"/>
    <property type="match status" value="1"/>
</dbReference>
<organism evidence="3">
    <name type="scientific">Petromyces alliaceus</name>
    <name type="common">Aspergillus alliaceus</name>
    <dbReference type="NCBI Taxonomy" id="209559"/>
    <lineage>
        <taxon>Eukaryota</taxon>
        <taxon>Fungi</taxon>
        <taxon>Dikarya</taxon>
        <taxon>Ascomycota</taxon>
        <taxon>Pezizomycotina</taxon>
        <taxon>Eurotiomycetes</taxon>
        <taxon>Eurotiomycetidae</taxon>
        <taxon>Eurotiales</taxon>
        <taxon>Aspergillaceae</taxon>
        <taxon>Aspergillus</taxon>
        <taxon>Aspergillus subgen. Circumdati</taxon>
    </lineage>
</organism>
<dbReference type="GO" id="GO:0046983">
    <property type="term" value="F:protein dimerization activity"/>
    <property type="evidence" value="ECO:0007669"/>
    <property type="project" value="InterPro"/>
</dbReference>
<dbReference type="AlphaFoldDB" id="A0A5N7CG37"/>
<reference evidence="3" key="1">
    <citation type="submission" date="2019-04" db="EMBL/GenBank/DDBJ databases">
        <title>Friends and foes A comparative genomics studyof 23 Aspergillus species from section Flavi.</title>
        <authorList>
            <consortium name="DOE Joint Genome Institute"/>
            <person name="Kjaerbolling I."/>
            <person name="Vesth T."/>
            <person name="Frisvad J.C."/>
            <person name="Nybo J.L."/>
            <person name="Theobald S."/>
            <person name="Kildgaard S."/>
            <person name="Isbrandt T."/>
            <person name="Kuo A."/>
            <person name="Sato A."/>
            <person name="Lyhne E.K."/>
            <person name="Kogle M.E."/>
            <person name="Wiebenga A."/>
            <person name="Kun R.S."/>
            <person name="Lubbers R.J."/>
            <person name="Makela M.R."/>
            <person name="Barry K."/>
            <person name="Chovatia M."/>
            <person name="Clum A."/>
            <person name="Daum C."/>
            <person name="Haridas S."/>
            <person name="He G."/>
            <person name="LaButti K."/>
            <person name="Lipzen A."/>
            <person name="Mondo S."/>
            <person name="Riley R."/>
            <person name="Salamov A."/>
            <person name="Simmons B.A."/>
            <person name="Magnuson J.K."/>
            <person name="Henrissat B."/>
            <person name="Mortensen U.H."/>
            <person name="Larsen T.O."/>
            <person name="Devries R.P."/>
            <person name="Grigoriev I.V."/>
            <person name="Machida M."/>
            <person name="Baker S.E."/>
            <person name="Andersen M.R."/>
        </authorList>
    </citation>
    <scope>NUCLEOTIDE SEQUENCE [LARGE SCALE GENOMIC DNA]</scope>
    <source>
        <strain evidence="3">IBT 14317</strain>
    </source>
</reference>
<evidence type="ECO:0000259" key="2">
    <source>
        <dbReference type="PROSITE" id="PS50888"/>
    </source>
</evidence>
<gene>
    <name evidence="3" type="ORF">BDV23DRAFT_150125</name>
</gene>
<feature type="domain" description="BHLH" evidence="2">
    <location>
        <begin position="180"/>
        <end position="243"/>
    </location>
</feature>
<protein>
    <recommendedName>
        <fullName evidence="2">BHLH domain-containing protein</fullName>
    </recommendedName>
</protein>
<dbReference type="EMBL" id="ML735232">
    <property type="protein sequence ID" value="KAE8393146.1"/>
    <property type="molecule type" value="Genomic_DNA"/>
</dbReference>
<feature type="region of interest" description="Disordered" evidence="1">
    <location>
        <begin position="118"/>
        <end position="149"/>
    </location>
</feature>
<evidence type="ECO:0000313" key="3">
    <source>
        <dbReference type="EMBL" id="KAE8393146.1"/>
    </source>
</evidence>
<dbReference type="SUPFAM" id="SSF47459">
    <property type="entry name" value="HLH, helix-loop-helix DNA-binding domain"/>
    <property type="match status" value="1"/>
</dbReference>
<name>A0A5N7CG37_PETAA</name>
<dbReference type="OrthoDB" id="4511011at2759"/>
<evidence type="ECO:0000256" key="1">
    <source>
        <dbReference type="SAM" id="MobiDB-lite"/>
    </source>
</evidence>
<feature type="compositionally biased region" description="Polar residues" evidence="1">
    <location>
        <begin position="129"/>
        <end position="143"/>
    </location>
</feature>
<dbReference type="Pfam" id="PF00010">
    <property type="entry name" value="HLH"/>
    <property type="match status" value="1"/>
</dbReference>
<dbReference type="Gene3D" id="4.10.280.10">
    <property type="entry name" value="Helix-loop-helix DNA-binding domain"/>
    <property type="match status" value="1"/>
</dbReference>
<proteinExistence type="predicted"/>